<sequence length="33" mass="3408">MVVGPLVSPGGSYTPTVLADQFLALLHGGLLQR</sequence>
<evidence type="ECO:0000313" key="2">
    <source>
        <dbReference type="Proteomes" id="UP000250028"/>
    </source>
</evidence>
<organism evidence="1 2">
    <name type="scientific">Branchiibius hedensis</name>
    <dbReference type="NCBI Taxonomy" id="672460"/>
    <lineage>
        <taxon>Bacteria</taxon>
        <taxon>Bacillati</taxon>
        <taxon>Actinomycetota</taxon>
        <taxon>Actinomycetes</taxon>
        <taxon>Micrococcales</taxon>
        <taxon>Dermacoccaceae</taxon>
        <taxon>Branchiibius</taxon>
    </lineage>
</organism>
<accession>A0A2Y8ZTZ0</accession>
<reference evidence="2" key="1">
    <citation type="submission" date="2016-10" db="EMBL/GenBank/DDBJ databases">
        <authorList>
            <person name="Varghese N."/>
            <person name="Submissions S."/>
        </authorList>
    </citation>
    <scope>NUCLEOTIDE SEQUENCE [LARGE SCALE GENOMIC DNA]</scope>
    <source>
        <strain evidence="2">DSM 22951</strain>
    </source>
</reference>
<protein>
    <submittedName>
        <fullName evidence="1">Uncharacterized protein</fullName>
    </submittedName>
</protein>
<proteinExistence type="predicted"/>
<keyword evidence="2" id="KW-1185">Reference proteome</keyword>
<gene>
    <name evidence="1" type="ORF">SAMN04489750_3256</name>
</gene>
<dbReference type="Proteomes" id="UP000250028">
    <property type="component" value="Unassembled WGS sequence"/>
</dbReference>
<dbReference type="AlphaFoldDB" id="A0A2Y8ZTZ0"/>
<name>A0A2Y8ZTZ0_9MICO</name>
<dbReference type="EMBL" id="UESZ01000001">
    <property type="protein sequence ID" value="SSA35881.1"/>
    <property type="molecule type" value="Genomic_DNA"/>
</dbReference>
<evidence type="ECO:0000313" key="1">
    <source>
        <dbReference type="EMBL" id="SSA35881.1"/>
    </source>
</evidence>